<dbReference type="RefSeq" id="WP_091087205.1">
    <property type="nucleotide sequence ID" value="NZ_FNRD01000004.1"/>
</dbReference>
<dbReference type="SMART" id="SM00091">
    <property type="entry name" value="PAS"/>
    <property type="match status" value="2"/>
</dbReference>
<dbReference type="SMART" id="SM00388">
    <property type="entry name" value="HisKA"/>
    <property type="match status" value="1"/>
</dbReference>
<dbReference type="PROSITE" id="PS50112">
    <property type="entry name" value="PAS"/>
    <property type="match status" value="2"/>
</dbReference>
<dbReference type="SMART" id="SM00387">
    <property type="entry name" value="HATPase_c"/>
    <property type="match status" value="1"/>
</dbReference>
<dbReference type="Pfam" id="PF02518">
    <property type="entry name" value="HATPase_c"/>
    <property type="match status" value="1"/>
</dbReference>
<evidence type="ECO:0000256" key="7">
    <source>
        <dbReference type="ARBA" id="ARBA00022840"/>
    </source>
</evidence>
<dbReference type="InterPro" id="IPR036097">
    <property type="entry name" value="HisK_dim/P_sf"/>
</dbReference>
<dbReference type="InterPro" id="IPR000700">
    <property type="entry name" value="PAS-assoc_C"/>
</dbReference>
<evidence type="ECO:0000256" key="2">
    <source>
        <dbReference type="ARBA" id="ARBA00012438"/>
    </source>
</evidence>
<feature type="coiled-coil region" evidence="12">
    <location>
        <begin position="39"/>
        <end position="77"/>
    </location>
</feature>
<dbReference type="NCBIfam" id="TIGR00229">
    <property type="entry name" value="sensory_box"/>
    <property type="match status" value="1"/>
</dbReference>
<dbReference type="CDD" id="cd00082">
    <property type="entry name" value="HisKA"/>
    <property type="match status" value="1"/>
</dbReference>
<evidence type="ECO:0000256" key="10">
    <source>
        <dbReference type="ARBA" id="ARBA00068150"/>
    </source>
</evidence>
<name>A0A1H4B2D5_9FLAO</name>
<dbReference type="InterPro" id="IPR011006">
    <property type="entry name" value="CheY-like_superfamily"/>
</dbReference>
<dbReference type="CDD" id="cd00130">
    <property type="entry name" value="PAS"/>
    <property type="match status" value="2"/>
</dbReference>
<sequence>MENGENKSKVTALLRLKAEELRKNNSQFKFDGKLSEVMILKLIHELEVHQIELEMQNEELLIAKEQAEQAIEKYTELYDYAPSGYFTLSRGGRVIEANLTGVDMLGKLRSSVINSQFGFFISDDSKQIYNSFLDKIFKSKHRESCEVKLVTKDEKSFFGHLSGVITKDEGQCNITLIDITKRRESELALVESKKRYQEIVNNLDEGIVIHAADSSIIMSNPKASELLGFNQDQLKGKKAMDLDWKCLDENYLPLPYDKYPVNQIIASRKPLKNFIVGFRIPNSKEVVLLLVNGFPVIDTNGELIEIVISFIDITEIKLVQKELTKAKNQAEEANKAKSNFLTNMSHEIRTPLNGIIGFTDLLTKTNLDIDQAEYINIVNESAVLLLDIINDVLDFSKIESGKLELNIEEVDLFGLTKQVINLFKHQANLKNIDLILNIDDAVPQFIFADSVRLKQIIVNLIGNALKFTEEGSVQLNVIEIGSDDDAISTINFSVKDTGVGIKQQNQEKIFHSFVQEDISTTRKFGGTGLGLAISNQLLELMNSKLLLTSKYRKGSDFHFSIDFKKSNKKKKTTIPLLNQIGDNKEPIKEYLDNTKILIVEDNRINMLLAKKLIKKIIPNSIIFEAVDGKEAIKLYKKEKLDIIFMDIQMPKKNGFETTIELRKLSRFPSPPIIALTAGIFVEEKEKCLECGMNDYVSKPFSLNDLETVLYRWVKN</sequence>
<evidence type="ECO:0000256" key="6">
    <source>
        <dbReference type="ARBA" id="ARBA00022777"/>
    </source>
</evidence>
<keyword evidence="7" id="KW-0067">ATP-binding</keyword>
<evidence type="ECO:0000259" key="14">
    <source>
        <dbReference type="PROSITE" id="PS50110"/>
    </source>
</evidence>
<dbReference type="InterPro" id="IPR003594">
    <property type="entry name" value="HATPase_dom"/>
</dbReference>
<organism evidence="17 18">
    <name type="scientific">Flavobacterium gillisiae</name>
    <dbReference type="NCBI Taxonomy" id="150146"/>
    <lineage>
        <taxon>Bacteria</taxon>
        <taxon>Pseudomonadati</taxon>
        <taxon>Bacteroidota</taxon>
        <taxon>Flavobacteriia</taxon>
        <taxon>Flavobacteriales</taxon>
        <taxon>Flavobacteriaceae</taxon>
        <taxon>Flavobacterium</taxon>
    </lineage>
</organism>
<feature type="domain" description="Histidine kinase" evidence="13">
    <location>
        <begin position="343"/>
        <end position="565"/>
    </location>
</feature>
<evidence type="ECO:0000256" key="1">
    <source>
        <dbReference type="ARBA" id="ARBA00000085"/>
    </source>
</evidence>
<feature type="domain" description="PAS" evidence="15">
    <location>
        <begin position="70"/>
        <end position="140"/>
    </location>
</feature>
<dbReference type="FunFam" id="3.30.565.10:FF:000010">
    <property type="entry name" value="Sensor histidine kinase RcsC"/>
    <property type="match status" value="1"/>
</dbReference>
<comment type="catalytic activity">
    <reaction evidence="1">
        <text>ATP + protein L-histidine = ADP + protein N-phospho-L-histidine.</text>
        <dbReference type="EC" id="2.7.13.3"/>
    </reaction>
</comment>
<dbReference type="FunFam" id="1.10.287.130:FF:000002">
    <property type="entry name" value="Two-component osmosensing histidine kinase"/>
    <property type="match status" value="1"/>
</dbReference>
<dbReference type="AlphaFoldDB" id="A0A1H4B2D5"/>
<dbReference type="Gene3D" id="3.40.50.2300">
    <property type="match status" value="1"/>
</dbReference>
<dbReference type="Proteomes" id="UP000198951">
    <property type="component" value="Unassembled WGS sequence"/>
</dbReference>
<dbReference type="InterPro" id="IPR035965">
    <property type="entry name" value="PAS-like_dom_sf"/>
</dbReference>
<dbReference type="SUPFAM" id="SSF55785">
    <property type="entry name" value="PYP-like sensor domain (PAS domain)"/>
    <property type="match status" value="2"/>
</dbReference>
<dbReference type="Gene3D" id="3.30.565.10">
    <property type="entry name" value="Histidine kinase-like ATPase, C-terminal domain"/>
    <property type="match status" value="1"/>
</dbReference>
<dbReference type="SMART" id="SM00448">
    <property type="entry name" value="REC"/>
    <property type="match status" value="1"/>
</dbReference>
<dbReference type="STRING" id="150146.SAMN05443667_104150"/>
<dbReference type="PANTHER" id="PTHR45339:SF1">
    <property type="entry name" value="HYBRID SIGNAL TRANSDUCTION HISTIDINE KINASE J"/>
    <property type="match status" value="1"/>
</dbReference>
<dbReference type="PROSITE" id="PS50110">
    <property type="entry name" value="RESPONSE_REGULATORY"/>
    <property type="match status" value="1"/>
</dbReference>
<accession>A0A1H4B2D5</accession>
<dbReference type="InterPro" id="IPR005467">
    <property type="entry name" value="His_kinase_dom"/>
</dbReference>
<feature type="domain" description="PAC" evidence="16">
    <location>
        <begin position="272"/>
        <end position="325"/>
    </location>
</feature>
<gene>
    <name evidence="17" type="ORF">SAMN05443667_104150</name>
</gene>
<dbReference type="PROSITE" id="PS50109">
    <property type="entry name" value="HIS_KIN"/>
    <property type="match status" value="1"/>
</dbReference>
<keyword evidence="3 11" id="KW-0597">Phosphoprotein</keyword>
<dbReference type="Pfam" id="PF13426">
    <property type="entry name" value="PAS_9"/>
    <property type="match status" value="2"/>
</dbReference>
<dbReference type="SUPFAM" id="SSF52172">
    <property type="entry name" value="CheY-like"/>
    <property type="match status" value="1"/>
</dbReference>
<feature type="domain" description="PAS" evidence="15">
    <location>
        <begin position="192"/>
        <end position="240"/>
    </location>
</feature>
<feature type="modified residue" description="4-aspartylphosphate" evidence="11">
    <location>
        <position position="646"/>
    </location>
</feature>
<dbReference type="EC" id="2.7.13.3" evidence="2"/>
<dbReference type="GO" id="GO:0005524">
    <property type="term" value="F:ATP binding"/>
    <property type="evidence" value="ECO:0007669"/>
    <property type="project" value="UniProtKB-KW"/>
</dbReference>
<protein>
    <recommendedName>
        <fullName evidence="10">Sensory/regulatory protein RpfC</fullName>
        <ecNumber evidence="2">2.7.13.3</ecNumber>
    </recommendedName>
</protein>
<dbReference type="PROSITE" id="PS50113">
    <property type="entry name" value="PAC"/>
    <property type="match status" value="1"/>
</dbReference>
<dbReference type="PRINTS" id="PR00344">
    <property type="entry name" value="BCTRLSENSOR"/>
</dbReference>
<evidence type="ECO:0000256" key="5">
    <source>
        <dbReference type="ARBA" id="ARBA00022741"/>
    </source>
</evidence>
<dbReference type="Pfam" id="PF00512">
    <property type="entry name" value="HisKA"/>
    <property type="match status" value="1"/>
</dbReference>
<comment type="subunit">
    <text evidence="9">At low DSF concentrations, interacts with RpfF.</text>
</comment>
<evidence type="ECO:0000313" key="18">
    <source>
        <dbReference type="Proteomes" id="UP000198951"/>
    </source>
</evidence>
<evidence type="ECO:0000256" key="12">
    <source>
        <dbReference type="SAM" id="Coils"/>
    </source>
</evidence>
<dbReference type="InterPro" id="IPR001789">
    <property type="entry name" value="Sig_transdc_resp-reg_receiver"/>
</dbReference>
<keyword evidence="18" id="KW-1185">Reference proteome</keyword>
<proteinExistence type="predicted"/>
<dbReference type="Gene3D" id="1.10.287.130">
    <property type="match status" value="1"/>
</dbReference>
<keyword evidence="12" id="KW-0175">Coiled coil</keyword>
<keyword evidence="5" id="KW-0547">Nucleotide-binding</keyword>
<evidence type="ECO:0000256" key="8">
    <source>
        <dbReference type="ARBA" id="ARBA00023012"/>
    </source>
</evidence>
<evidence type="ECO:0000259" key="15">
    <source>
        <dbReference type="PROSITE" id="PS50112"/>
    </source>
</evidence>
<feature type="coiled-coil region" evidence="12">
    <location>
        <begin position="316"/>
        <end position="343"/>
    </location>
</feature>
<dbReference type="SUPFAM" id="SSF55874">
    <property type="entry name" value="ATPase domain of HSP90 chaperone/DNA topoisomerase II/histidine kinase"/>
    <property type="match status" value="1"/>
</dbReference>
<dbReference type="Gene3D" id="3.30.450.20">
    <property type="entry name" value="PAS domain"/>
    <property type="match status" value="2"/>
</dbReference>
<dbReference type="InterPro" id="IPR000014">
    <property type="entry name" value="PAS"/>
</dbReference>
<dbReference type="GO" id="GO:0000155">
    <property type="term" value="F:phosphorelay sensor kinase activity"/>
    <property type="evidence" value="ECO:0007669"/>
    <property type="project" value="InterPro"/>
</dbReference>
<dbReference type="InterPro" id="IPR004358">
    <property type="entry name" value="Sig_transdc_His_kin-like_C"/>
</dbReference>
<evidence type="ECO:0000259" key="16">
    <source>
        <dbReference type="PROSITE" id="PS50113"/>
    </source>
</evidence>
<dbReference type="InterPro" id="IPR036890">
    <property type="entry name" value="HATPase_C_sf"/>
</dbReference>
<evidence type="ECO:0000256" key="11">
    <source>
        <dbReference type="PROSITE-ProRule" id="PRU00169"/>
    </source>
</evidence>
<evidence type="ECO:0000259" key="13">
    <source>
        <dbReference type="PROSITE" id="PS50109"/>
    </source>
</evidence>
<dbReference type="SUPFAM" id="SSF47384">
    <property type="entry name" value="Homodimeric domain of signal transducing histidine kinase"/>
    <property type="match status" value="1"/>
</dbReference>
<evidence type="ECO:0000313" key="17">
    <source>
        <dbReference type="EMBL" id="SEA42062.1"/>
    </source>
</evidence>
<reference evidence="18" key="1">
    <citation type="submission" date="2016-10" db="EMBL/GenBank/DDBJ databases">
        <authorList>
            <person name="Varghese N."/>
            <person name="Submissions S."/>
        </authorList>
    </citation>
    <scope>NUCLEOTIDE SEQUENCE [LARGE SCALE GENOMIC DNA]</scope>
    <source>
        <strain evidence="18">DSM 22376</strain>
    </source>
</reference>
<keyword evidence="4" id="KW-0808">Transferase</keyword>
<feature type="domain" description="Response regulatory" evidence="14">
    <location>
        <begin position="595"/>
        <end position="713"/>
    </location>
</feature>
<evidence type="ECO:0000256" key="9">
    <source>
        <dbReference type="ARBA" id="ARBA00064003"/>
    </source>
</evidence>
<evidence type="ECO:0000256" key="3">
    <source>
        <dbReference type="ARBA" id="ARBA00022553"/>
    </source>
</evidence>
<dbReference type="CDD" id="cd17546">
    <property type="entry name" value="REC_hyHK_CKI1_RcsC-like"/>
    <property type="match status" value="1"/>
</dbReference>
<dbReference type="Pfam" id="PF00072">
    <property type="entry name" value="Response_reg"/>
    <property type="match status" value="1"/>
</dbReference>
<keyword evidence="8" id="KW-0902">Two-component regulatory system</keyword>
<dbReference type="EMBL" id="FNRD01000004">
    <property type="protein sequence ID" value="SEA42062.1"/>
    <property type="molecule type" value="Genomic_DNA"/>
</dbReference>
<evidence type="ECO:0000256" key="4">
    <source>
        <dbReference type="ARBA" id="ARBA00022679"/>
    </source>
</evidence>
<keyword evidence="6" id="KW-0418">Kinase</keyword>
<dbReference type="InterPro" id="IPR003661">
    <property type="entry name" value="HisK_dim/P_dom"/>
</dbReference>
<dbReference type="OrthoDB" id="9811889at2"/>
<dbReference type="PANTHER" id="PTHR45339">
    <property type="entry name" value="HYBRID SIGNAL TRANSDUCTION HISTIDINE KINASE J"/>
    <property type="match status" value="1"/>
</dbReference>
<dbReference type="CDD" id="cd16922">
    <property type="entry name" value="HATPase_EvgS-ArcB-TorS-like"/>
    <property type="match status" value="1"/>
</dbReference>